<dbReference type="PANTHER" id="PTHR43610:SF1">
    <property type="entry name" value="N-ACETYLTRANSFERASE DOMAIN-CONTAINING PROTEIN"/>
    <property type="match status" value="1"/>
</dbReference>
<dbReference type="RefSeq" id="WP_108737199.1">
    <property type="nucleotide sequence ID" value="NZ_CP020919.1"/>
</dbReference>
<dbReference type="InterPro" id="IPR016181">
    <property type="entry name" value="Acyl_CoA_acyltransferase"/>
</dbReference>
<dbReference type="InterPro" id="IPR000182">
    <property type="entry name" value="GNAT_dom"/>
</dbReference>
<dbReference type="PANTHER" id="PTHR43610">
    <property type="entry name" value="BLL6696 PROTEIN"/>
    <property type="match status" value="1"/>
</dbReference>
<feature type="domain" description="N-acetyltransferase" evidence="1">
    <location>
        <begin position="18"/>
        <end position="185"/>
    </location>
</feature>
<dbReference type="Gene3D" id="3.40.630.30">
    <property type="match status" value="1"/>
</dbReference>
<dbReference type="Pfam" id="PF13302">
    <property type="entry name" value="Acetyltransf_3"/>
    <property type="match status" value="1"/>
</dbReference>
<evidence type="ECO:0000313" key="3">
    <source>
        <dbReference type="Proteomes" id="UP000244677"/>
    </source>
</evidence>
<organism evidence="2 3">
    <name type="scientific">Flavobacterium kingsejongi</name>
    <dbReference type="NCBI Taxonomy" id="1678728"/>
    <lineage>
        <taxon>Bacteria</taxon>
        <taxon>Pseudomonadati</taxon>
        <taxon>Bacteroidota</taxon>
        <taxon>Flavobacteriia</taxon>
        <taxon>Flavobacteriales</taxon>
        <taxon>Flavobacteriaceae</taxon>
        <taxon>Flavobacterium</taxon>
    </lineage>
</organism>
<accession>A0A2S1LPE9</accession>
<dbReference type="SUPFAM" id="SSF55729">
    <property type="entry name" value="Acyl-CoA N-acyltransferases (Nat)"/>
    <property type="match status" value="1"/>
</dbReference>
<dbReference type="OrthoDB" id="9795199at2"/>
<evidence type="ECO:0000313" key="2">
    <source>
        <dbReference type="EMBL" id="AWG25625.1"/>
    </source>
</evidence>
<reference evidence="2 3" key="1">
    <citation type="submission" date="2017-04" db="EMBL/GenBank/DDBJ databases">
        <title>Complete genome sequence of Flavobacterium kingsejong AJ004.</title>
        <authorList>
            <person name="Lee P.C."/>
        </authorList>
    </citation>
    <scope>NUCLEOTIDE SEQUENCE [LARGE SCALE GENOMIC DNA]</scope>
    <source>
        <strain evidence="2 3">AJ004</strain>
    </source>
</reference>
<dbReference type="Proteomes" id="UP000244677">
    <property type="component" value="Chromosome"/>
</dbReference>
<proteinExistence type="predicted"/>
<name>A0A2S1LPE9_9FLAO</name>
<sequence length="199" mass="23077">MNQELDWNKEIVLEDERVLLRPLQESDVEYLEVFSEQEPDTWKYSLIRANGRGNLVNYIRIALQAKANKTEFPFIVLDKKTGSYAGSTRFYDINLVYKTLQLGYTWYGKAFQGTGLNRHCKYLLLEFAFETLGMERVEFRADASNARSIAAMKSIGCQVEGIFRSHMPTVEGGRRDSIVLSILRQEWFESVKENLKNKL</sequence>
<dbReference type="GO" id="GO:0016747">
    <property type="term" value="F:acyltransferase activity, transferring groups other than amino-acyl groups"/>
    <property type="evidence" value="ECO:0007669"/>
    <property type="project" value="InterPro"/>
</dbReference>
<dbReference type="AlphaFoldDB" id="A0A2S1LPE9"/>
<protein>
    <submittedName>
        <fullName evidence="2">GNAT family N-acetyltransferase</fullName>
    </submittedName>
</protein>
<dbReference type="PROSITE" id="PS51186">
    <property type="entry name" value="GNAT"/>
    <property type="match status" value="1"/>
</dbReference>
<dbReference type="KEGG" id="fki:FK004_10475"/>
<evidence type="ECO:0000259" key="1">
    <source>
        <dbReference type="PROSITE" id="PS51186"/>
    </source>
</evidence>
<gene>
    <name evidence="2" type="ORF">FK004_10475</name>
</gene>
<dbReference type="EMBL" id="CP020919">
    <property type="protein sequence ID" value="AWG25625.1"/>
    <property type="molecule type" value="Genomic_DNA"/>
</dbReference>
<keyword evidence="3" id="KW-1185">Reference proteome</keyword>
<keyword evidence="2" id="KW-0808">Transferase</keyword>